<proteinExistence type="predicted"/>
<dbReference type="Proteomes" id="UP001162029">
    <property type="component" value="Unassembled WGS sequence"/>
</dbReference>
<keyword evidence="2" id="KW-1185">Reference proteome</keyword>
<organism evidence="1 2">
    <name type="scientific">Peronospora destructor</name>
    <dbReference type="NCBI Taxonomy" id="86335"/>
    <lineage>
        <taxon>Eukaryota</taxon>
        <taxon>Sar</taxon>
        <taxon>Stramenopiles</taxon>
        <taxon>Oomycota</taxon>
        <taxon>Peronosporomycetes</taxon>
        <taxon>Peronosporales</taxon>
        <taxon>Peronosporaceae</taxon>
        <taxon>Peronospora</taxon>
    </lineage>
</organism>
<protein>
    <submittedName>
        <fullName evidence="1">Uncharacterized protein</fullName>
    </submittedName>
</protein>
<accession>A0AAV0UV18</accession>
<dbReference type="AlphaFoldDB" id="A0AAV0UV18"/>
<gene>
    <name evidence="1" type="ORF">PDE001_LOCUS7157</name>
</gene>
<sequence>MAVKHPFWTLKLKCTTIAGKQSLPLSLTLPTTEIADDISGQPLFCSAALLHETKISRGGNLTWPIETEVIQTESNVIRQFEGVVEKEIGVKGAPNCSGSVSQDIKAVAVAAEFESEAEDSRKTSG</sequence>
<name>A0AAV0UV18_9STRA</name>
<reference evidence="1" key="1">
    <citation type="submission" date="2022-12" db="EMBL/GenBank/DDBJ databases">
        <authorList>
            <person name="Webb A."/>
        </authorList>
    </citation>
    <scope>NUCLEOTIDE SEQUENCE</scope>
    <source>
        <strain evidence="1">Pd1</strain>
    </source>
</reference>
<evidence type="ECO:0000313" key="2">
    <source>
        <dbReference type="Proteomes" id="UP001162029"/>
    </source>
</evidence>
<dbReference type="EMBL" id="CANTFM010001429">
    <property type="protein sequence ID" value="CAI5739294.1"/>
    <property type="molecule type" value="Genomic_DNA"/>
</dbReference>
<comment type="caution">
    <text evidence="1">The sequence shown here is derived from an EMBL/GenBank/DDBJ whole genome shotgun (WGS) entry which is preliminary data.</text>
</comment>
<evidence type="ECO:0000313" key="1">
    <source>
        <dbReference type="EMBL" id="CAI5739294.1"/>
    </source>
</evidence>